<proteinExistence type="predicted"/>
<reference evidence="1" key="1">
    <citation type="submission" date="2016-10" db="EMBL/GenBank/DDBJ databases">
        <authorList>
            <person name="Benchimol M."/>
            <person name="Almeida L.G."/>
            <person name="Vasconcelos A.T."/>
            <person name="Perreira-Neves A."/>
            <person name="Rosa I.A."/>
            <person name="Tasca T."/>
            <person name="Bogo M.R."/>
            <person name="de Souza W."/>
        </authorList>
    </citation>
    <scope>NUCLEOTIDE SEQUENCE [LARGE SCALE GENOMIC DNA]</scope>
    <source>
        <strain evidence="1">K</strain>
    </source>
</reference>
<sequence>MIKCSIQFSKANPKFLKISKKMALKSYNLEGEKKAGQTLNGNWFEDRFWQDNARGIQRSSHGLDLTAQPGYEDARYISTYQETFVNPNVRHRKIPPRQRLREMNEALTISRDLKTEEHEIEDHNMYFTRGRYLHEPQLHPELKLDYLTDEPITLHSDKPHHFGRNSLFSQPIQDYTGHEKVKDV</sequence>
<evidence type="ECO:0000313" key="1">
    <source>
        <dbReference type="EMBL" id="OHT12754.1"/>
    </source>
</evidence>
<dbReference type="VEuPathDB" id="TrichDB:TRFO_17298"/>
<dbReference type="GeneID" id="94834207"/>
<keyword evidence="2" id="KW-1185">Reference proteome</keyword>
<protein>
    <submittedName>
        <fullName evidence="1">Uncharacterized protein</fullName>
    </submittedName>
</protein>
<gene>
    <name evidence="1" type="ORF">TRFO_17298</name>
</gene>
<evidence type="ECO:0000313" key="2">
    <source>
        <dbReference type="Proteomes" id="UP000179807"/>
    </source>
</evidence>
<dbReference type="Proteomes" id="UP000179807">
    <property type="component" value="Unassembled WGS sequence"/>
</dbReference>
<comment type="caution">
    <text evidence="1">The sequence shown here is derived from an EMBL/GenBank/DDBJ whole genome shotgun (WGS) entry which is preliminary data.</text>
</comment>
<dbReference type="RefSeq" id="XP_068365890.1">
    <property type="nucleotide sequence ID" value="XM_068499503.1"/>
</dbReference>
<accession>A0A1J4KNP7</accession>
<organism evidence="1 2">
    <name type="scientific">Tritrichomonas foetus</name>
    <dbReference type="NCBI Taxonomy" id="1144522"/>
    <lineage>
        <taxon>Eukaryota</taxon>
        <taxon>Metamonada</taxon>
        <taxon>Parabasalia</taxon>
        <taxon>Tritrichomonadida</taxon>
        <taxon>Tritrichomonadidae</taxon>
        <taxon>Tritrichomonas</taxon>
    </lineage>
</organism>
<dbReference type="OrthoDB" id="10265906at2759"/>
<dbReference type="AlphaFoldDB" id="A0A1J4KNP7"/>
<dbReference type="EMBL" id="MLAK01000556">
    <property type="protein sequence ID" value="OHT12754.1"/>
    <property type="molecule type" value="Genomic_DNA"/>
</dbReference>
<name>A0A1J4KNP7_9EUKA</name>